<dbReference type="Proteomes" id="UP001057402">
    <property type="component" value="Chromosome 11"/>
</dbReference>
<evidence type="ECO:0000313" key="1">
    <source>
        <dbReference type="EMBL" id="KAI4312992.1"/>
    </source>
</evidence>
<accession>A0ACB9LN29</accession>
<keyword evidence="2" id="KW-1185">Reference proteome</keyword>
<gene>
    <name evidence="1" type="ORF">MLD38_037774</name>
</gene>
<protein>
    <submittedName>
        <fullName evidence="1">Uncharacterized protein</fullName>
    </submittedName>
</protein>
<dbReference type="EMBL" id="CM042890">
    <property type="protein sequence ID" value="KAI4312992.1"/>
    <property type="molecule type" value="Genomic_DNA"/>
</dbReference>
<reference evidence="2" key="1">
    <citation type="journal article" date="2023" name="Front. Plant Sci.">
        <title>Chromosomal-level genome assembly of Melastoma candidum provides insights into trichome evolution.</title>
        <authorList>
            <person name="Zhong Y."/>
            <person name="Wu W."/>
            <person name="Sun C."/>
            <person name="Zou P."/>
            <person name="Liu Y."/>
            <person name="Dai S."/>
            <person name="Zhou R."/>
        </authorList>
    </citation>
    <scope>NUCLEOTIDE SEQUENCE [LARGE SCALE GENOMIC DNA]</scope>
</reference>
<sequence>MATDVDNAEASQKRKSKSKKKKVKSTTLPPPLPPSDDHGVDEEELPQQQDGSPVAAASPVSKRKRHLEVDQEDGREDPVDDGGGKVPKSAEPVSGVHAKGGDPVTPTEAAAAAALGMTSAKRPGSKWGDAEQLTLLKEMVGYTEGNGPCKLSKPYVTSFRSSLPEGSSTCRFSVTEILEKMKDLKRMHANPNGMGKGNGKGRKPHVLEMVELAVKLWGEAGRGTVQKERKLIEEVEVRVDDNDDDGSRRGSGRGALLWEEAVVGFARNVFTWPEEYTRSKIASMGRSAKDSLARKWMKAKSEEDMAALNLIRAEAECLAALLSS</sequence>
<comment type="caution">
    <text evidence="1">The sequence shown here is derived from an EMBL/GenBank/DDBJ whole genome shotgun (WGS) entry which is preliminary data.</text>
</comment>
<proteinExistence type="predicted"/>
<name>A0ACB9LN29_9MYRT</name>
<organism evidence="1 2">
    <name type="scientific">Melastoma candidum</name>
    <dbReference type="NCBI Taxonomy" id="119954"/>
    <lineage>
        <taxon>Eukaryota</taxon>
        <taxon>Viridiplantae</taxon>
        <taxon>Streptophyta</taxon>
        <taxon>Embryophyta</taxon>
        <taxon>Tracheophyta</taxon>
        <taxon>Spermatophyta</taxon>
        <taxon>Magnoliopsida</taxon>
        <taxon>eudicotyledons</taxon>
        <taxon>Gunneridae</taxon>
        <taxon>Pentapetalae</taxon>
        <taxon>rosids</taxon>
        <taxon>malvids</taxon>
        <taxon>Myrtales</taxon>
        <taxon>Melastomataceae</taxon>
        <taxon>Melastomatoideae</taxon>
        <taxon>Melastomateae</taxon>
        <taxon>Melastoma</taxon>
    </lineage>
</organism>
<evidence type="ECO:0000313" key="2">
    <source>
        <dbReference type="Proteomes" id="UP001057402"/>
    </source>
</evidence>